<keyword evidence="4" id="KW-1185">Reference proteome</keyword>
<evidence type="ECO:0000313" key="4">
    <source>
        <dbReference type="Proteomes" id="UP000031631"/>
    </source>
</evidence>
<evidence type="ECO:0000313" key="3">
    <source>
        <dbReference type="EMBL" id="BAO45309.1"/>
    </source>
</evidence>
<dbReference type="RefSeq" id="WP_041068788.1">
    <property type="nucleotide sequence ID" value="NZ_AP012273.1"/>
</dbReference>
<sequence length="407" mass="43517">MTEPVGKHPSGNNPGDGPGDRPGAAETGGGRKHLAWLVFFAIILLLALASTWALLRGSRQLAEKQLPQAAPPVQRLLYVVLNGRRYVVPEDGRQALSRDLEERLDTRDQQQWLDTQIDSAVEAAFVPVHDRVGDFADWYYSLTGEYLRYAHAIGGDMGDYLEDKLRETVFLPAALDTNLDNLFESLNTETAARLRHTGVQLTDNLELLLKAHARPLRPGEPLIGDTLDLDALLVDSLSVSTRDMNRQLIAALTATGTGVVVAKGLGAVVMKKTLAKVAGTKTFNLAASLLGKLAAKSAVKGGGVLAGAGTGAALCSPTGPGAVVCGAVGGLVAWLVVDKVAIELDEALNRDRFEADIHRAIDEQQAQLKQQLLEIYGGLLAKRLAPLRESAQDLGISPGKRRPIDAL</sequence>
<dbReference type="AlphaFoldDB" id="A0A7U6JI98"/>
<dbReference type="Proteomes" id="UP000031631">
    <property type="component" value="Chromosome"/>
</dbReference>
<dbReference type="OrthoDB" id="3199629at2"/>
<evidence type="ECO:0000256" key="2">
    <source>
        <dbReference type="SAM" id="Phobius"/>
    </source>
</evidence>
<keyword evidence="2" id="KW-0472">Membrane</keyword>
<gene>
    <name evidence="3" type="ORF">TBH_C2399</name>
</gene>
<feature type="transmembrane region" description="Helical" evidence="2">
    <location>
        <begin position="34"/>
        <end position="55"/>
    </location>
</feature>
<name>A0A7U6JI98_9GAMM</name>
<feature type="region of interest" description="Disordered" evidence="1">
    <location>
        <begin position="1"/>
        <end position="27"/>
    </location>
</feature>
<accession>A0A7U6JI98</accession>
<reference evidence="3 4" key="1">
    <citation type="journal article" date="2014" name="PLoS ONE">
        <title>Physiological and genomic features of a novel sulfur-oxidizing gammaproteobacterium belonging to a previously uncultivated symbiotic lineage isolated from a hydrothermal vent.</title>
        <authorList>
            <person name="Nunoura T."/>
            <person name="Takaki Y."/>
            <person name="Kazama H."/>
            <person name="Kakuta J."/>
            <person name="Shimamura S."/>
            <person name="Makita H."/>
            <person name="Hirai M."/>
            <person name="Miyazaki M."/>
            <person name="Takai K."/>
        </authorList>
    </citation>
    <scope>NUCLEOTIDE SEQUENCE [LARGE SCALE GENOMIC DNA]</scope>
    <source>
        <strain evidence="3 4">Hiromi1</strain>
    </source>
</reference>
<proteinExistence type="predicted"/>
<dbReference type="EMBL" id="AP012273">
    <property type="protein sequence ID" value="BAO45309.1"/>
    <property type="molecule type" value="Genomic_DNA"/>
</dbReference>
<dbReference type="KEGG" id="tbn:TBH_C2399"/>
<organism evidence="3 4">
    <name type="scientific">Thiolapillus brandeum</name>
    <dbReference type="NCBI Taxonomy" id="1076588"/>
    <lineage>
        <taxon>Bacteria</taxon>
        <taxon>Pseudomonadati</taxon>
        <taxon>Pseudomonadota</taxon>
        <taxon>Gammaproteobacteria</taxon>
        <taxon>Chromatiales</taxon>
        <taxon>Sedimenticolaceae</taxon>
        <taxon>Thiolapillus</taxon>
    </lineage>
</organism>
<keyword evidence="2" id="KW-0812">Transmembrane</keyword>
<evidence type="ECO:0000256" key="1">
    <source>
        <dbReference type="SAM" id="MobiDB-lite"/>
    </source>
</evidence>
<protein>
    <submittedName>
        <fullName evidence="3">Uncharacterized protein</fullName>
    </submittedName>
</protein>
<keyword evidence="2" id="KW-1133">Transmembrane helix</keyword>